<dbReference type="EMBL" id="JXBY01000028">
    <property type="protein sequence ID" value="KJY54216.1"/>
    <property type="molecule type" value="Genomic_DNA"/>
</dbReference>
<dbReference type="HOGENOM" id="CLU_080391_0_0_9"/>
<comment type="caution">
    <text evidence="2">The sequence shown here is derived from an EMBL/GenBank/DDBJ whole genome shotgun (WGS) entry which is preliminary data.</text>
</comment>
<sequence length="300" mass="33259">MKKLTMKRLYKLGSFLGIAGLLVLIGAKANNFLQNPQYQDDKVVFAKKSRSQNKVNKSFNVKDFDQVKLNTNRPDIKFVVGKTFSVQANGTNRAHIELTRVSVKNRKLTIYDKPTGHHNYGGYTVTITVPNKNSIKKVTGNCDISDIYFKGLNIPSIAVKTGYGDVIFNHVNSENVSVKQTNGDLKVLNSTIKNSTVKLSVGDLTIKNSKFKTKANLALAPDFKYSSVKIQNSSLLGNSSINLAIGDFVMTGAPKISYDLTTKPKGKIKFQSRHYTHQFSKTVPNQPLLKVNSRGNIKID</sequence>
<dbReference type="Proteomes" id="UP000033533">
    <property type="component" value="Unassembled WGS sequence"/>
</dbReference>
<dbReference type="STRING" id="1218493.JF76_17260"/>
<proteinExistence type="predicted"/>
<organism evidence="2 3">
    <name type="scientific">Lactobacillus kullabergensis</name>
    <dbReference type="NCBI Taxonomy" id="1218493"/>
    <lineage>
        <taxon>Bacteria</taxon>
        <taxon>Bacillati</taxon>
        <taxon>Bacillota</taxon>
        <taxon>Bacilli</taxon>
        <taxon>Lactobacillales</taxon>
        <taxon>Lactobacillaceae</taxon>
        <taxon>Lactobacillus</taxon>
    </lineage>
</organism>
<feature type="domain" description="DUF4097" evidence="1">
    <location>
        <begin position="68"/>
        <end position="259"/>
    </location>
</feature>
<evidence type="ECO:0000313" key="2">
    <source>
        <dbReference type="EMBL" id="KJY54216.1"/>
    </source>
</evidence>
<dbReference type="Pfam" id="PF13349">
    <property type="entry name" value="DUF4097"/>
    <property type="match status" value="1"/>
</dbReference>
<accession>A0A0F4L9F5</accession>
<reference evidence="2 3" key="1">
    <citation type="submission" date="2014-12" db="EMBL/GenBank/DDBJ databases">
        <title>Comparative genomics of the lactic acid bacteria isolated from the honey bee gut.</title>
        <authorList>
            <person name="Ellegaard K.M."/>
            <person name="Tamarit D."/>
            <person name="Javelind E."/>
            <person name="Olofsson T."/>
            <person name="Andersson S.G."/>
            <person name="Vasquez A."/>
        </authorList>
    </citation>
    <scope>NUCLEOTIDE SEQUENCE [LARGE SCALE GENOMIC DNA]</scope>
    <source>
        <strain evidence="2 3">Biut2</strain>
    </source>
</reference>
<name>A0A0F4L9F5_9LACO</name>
<dbReference type="Gene3D" id="2.160.20.120">
    <property type="match status" value="1"/>
</dbReference>
<gene>
    <name evidence="2" type="ORF">JF76_17260</name>
</gene>
<dbReference type="PATRIC" id="fig|1218493.3.peg.1809"/>
<dbReference type="InterPro" id="IPR025164">
    <property type="entry name" value="Toastrack_DUF4097"/>
</dbReference>
<dbReference type="OrthoDB" id="2293096at2"/>
<dbReference type="AlphaFoldDB" id="A0A0F4L9F5"/>
<evidence type="ECO:0000313" key="3">
    <source>
        <dbReference type="Proteomes" id="UP000033533"/>
    </source>
</evidence>
<protein>
    <recommendedName>
        <fullName evidence="1">DUF4097 domain-containing protein</fullName>
    </recommendedName>
</protein>
<evidence type="ECO:0000259" key="1">
    <source>
        <dbReference type="Pfam" id="PF13349"/>
    </source>
</evidence>